<name>A0ABS4E858_9FIRM</name>
<evidence type="ECO:0000313" key="5">
    <source>
        <dbReference type="EMBL" id="MBP1854127.1"/>
    </source>
</evidence>
<dbReference type="PIRSF" id="PIRSF001434">
    <property type="entry name" value="CGS"/>
    <property type="match status" value="1"/>
</dbReference>
<sequence>MSKKETICVQGNYKPESGEARVVPIHQSTTFKYDELDQLADLFDLKAAGHFYSRLSNPTVQALEEKINLLEGGVGALAASSGQAANLLAILNICQAGDNFLCSSKVYGGSINLFGHTFKKLGIDLIKFNLDDDADKIIALADDKTKAVFGETLANPTLEVLDLEKIVSVAKALDVPVIIDNTLASPYLCNPIEYGVNIVTHSTTKYLDGHAAALGGIVVDGGNFNWDNGKFKGLVDPDPSYHGLSYTETFGQAAFITKARVQLLRDHGNCQNPFNAFLTNQNIETLHLRMERHSSNTIAIAKFLQNHKNIDSVNYPGLEGNKYYENAKKYLPKGSSGVLSFNVKGGIENAKKFVGKLNVAALVTHVADVRTSVIHPASTTHRQLSESELIDIGIHPSLIRLSVGIENVDDLMADLDQALEF</sequence>
<evidence type="ECO:0000256" key="1">
    <source>
        <dbReference type="ARBA" id="ARBA00001933"/>
    </source>
</evidence>
<keyword evidence="3 4" id="KW-0663">Pyridoxal phosphate</keyword>
<comment type="caution">
    <text evidence="5">The sequence shown here is derived from an EMBL/GenBank/DDBJ whole genome shotgun (WGS) entry which is preliminary data.</text>
</comment>
<dbReference type="SUPFAM" id="SSF53383">
    <property type="entry name" value="PLP-dependent transferases"/>
    <property type="match status" value="1"/>
</dbReference>
<dbReference type="InterPro" id="IPR006235">
    <property type="entry name" value="OAc-hSer/O-AcSer_sulfhydrylase"/>
</dbReference>
<dbReference type="Pfam" id="PF01053">
    <property type="entry name" value="Cys_Met_Meta_PP"/>
    <property type="match status" value="1"/>
</dbReference>
<organism evidence="5 6">
    <name type="scientific">Metaclostridioides mangenotii</name>
    <dbReference type="NCBI Taxonomy" id="1540"/>
    <lineage>
        <taxon>Bacteria</taxon>
        <taxon>Bacillati</taxon>
        <taxon>Bacillota</taxon>
        <taxon>Clostridia</taxon>
        <taxon>Peptostreptococcales</taxon>
        <taxon>Peptostreptococcaceae</taxon>
        <taxon>Metaclostridioides</taxon>
    </lineage>
</organism>
<dbReference type="PANTHER" id="PTHR43797">
    <property type="entry name" value="HOMOCYSTEINE/CYSTEINE SYNTHASE"/>
    <property type="match status" value="1"/>
</dbReference>
<keyword evidence="5" id="KW-0808">Transferase</keyword>
<keyword evidence="6" id="KW-1185">Reference proteome</keyword>
<proteinExistence type="inferred from homology"/>
<dbReference type="InterPro" id="IPR015422">
    <property type="entry name" value="PyrdxlP-dep_Trfase_small"/>
</dbReference>
<dbReference type="Gene3D" id="3.90.1150.10">
    <property type="entry name" value="Aspartate Aminotransferase, domain 1"/>
    <property type="match status" value="1"/>
</dbReference>
<reference evidence="5 6" key="1">
    <citation type="submission" date="2021-03" db="EMBL/GenBank/DDBJ databases">
        <title>Genomic Encyclopedia of Type Strains, Phase IV (KMG-IV): sequencing the most valuable type-strain genomes for metagenomic binning, comparative biology and taxonomic classification.</title>
        <authorList>
            <person name="Goeker M."/>
        </authorList>
    </citation>
    <scope>NUCLEOTIDE SEQUENCE [LARGE SCALE GENOMIC DNA]</scope>
    <source>
        <strain evidence="5 6">DSM 1289</strain>
    </source>
</reference>
<evidence type="ECO:0000313" key="6">
    <source>
        <dbReference type="Proteomes" id="UP000767291"/>
    </source>
</evidence>
<dbReference type="InterPro" id="IPR015421">
    <property type="entry name" value="PyrdxlP-dep_Trfase_major"/>
</dbReference>
<comment type="cofactor">
    <cofactor evidence="1 4">
        <name>pyridoxal 5'-phosphate</name>
        <dbReference type="ChEBI" id="CHEBI:597326"/>
    </cofactor>
</comment>
<evidence type="ECO:0000256" key="4">
    <source>
        <dbReference type="RuleBase" id="RU362118"/>
    </source>
</evidence>
<protein>
    <submittedName>
        <fullName evidence="5">O-acetylhomoserine (Thiol)-lyase</fullName>
        <ecNumber evidence="5">2.5.1.49</ecNumber>
    </submittedName>
</protein>
<dbReference type="GO" id="GO:0003961">
    <property type="term" value="F:O-acetylhomoserine aminocarboxypropyltransferase activity"/>
    <property type="evidence" value="ECO:0007669"/>
    <property type="project" value="UniProtKB-EC"/>
</dbReference>
<dbReference type="PANTHER" id="PTHR43797:SF3">
    <property type="entry name" value="O-ACETYLHOMOSERINE SULFHYDRYLASE"/>
    <property type="match status" value="1"/>
</dbReference>
<dbReference type="Gene3D" id="3.40.640.10">
    <property type="entry name" value="Type I PLP-dependent aspartate aminotransferase-like (Major domain)"/>
    <property type="match status" value="1"/>
</dbReference>
<dbReference type="EMBL" id="JAGGJX010000001">
    <property type="protein sequence ID" value="MBP1854127.1"/>
    <property type="molecule type" value="Genomic_DNA"/>
</dbReference>
<dbReference type="InterPro" id="IPR015424">
    <property type="entry name" value="PyrdxlP-dep_Trfase"/>
</dbReference>
<evidence type="ECO:0000256" key="3">
    <source>
        <dbReference type="ARBA" id="ARBA00022898"/>
    </source>
</evidence>
<dbReference type="Proteomes" id="UP000767291">
    <property type="component" value="Unassembled WGS sequence"/>
</dbReference>
<comment type="similarity">
    <text evidence="2 4">Belongs to the trans-sulfuration enzymes family.</text>
</comment>
<gene>
    <name evidence="5" type="ORF">J2Z43_000517</name>
</gene>
<dbReference type="RefSeq" id="WP_209455697.1">
    <property type="nucleotide sequence ID" value="NZ_BAAACS010000017.1"/>
</dbReference>
<dbReference type="NCBIfam" id="TIGR01326">
    <property type="entry name" value="OAH_OAS_sulfhy"/>
    <property type="match status" value="1"/>
</dbReference>
<accession>A0ABS4E858</accession>
<dbReference type="InterPro" id="IPR000277">
    <property type="entry name" value="Cys/Met-Metab_PyrdxlP-dep_enz"/>
</dbReference>
<dbReference type="CDD" id="cd00614">
    <property type="entry name" value="CGS_like"/>
    <property type="match status" value="1"/>
</dbReference>
<dbReference type="EC" id="2.5.1.49" evidence="5"/>
<evidence type="ECO:0000256" key="2">
    <source>
        <dbReference type="ARBA" id="ARBA00009077"/>
    </source>
</evidence>